<evidence type="ECO:0000256" key="11">
    <source>
        <dbReference type="PIRSR" id="PIRSR038071-1"/>
    </source>
</evidence>
<feature type="disulfide bond" evidence="11">
    <location>
        <begin position="152"/>
        <end position="213"/>
    </location>
</feature>
<dbReference type="OMA" id="IFTENAC"/>
<evidence type="ECO:0000256" key="3">
    <source>
        <dbReference type="ARBA" id="ARBA00022475"/>
    </source>
</evidence>
<evidence type="ECO:0000256" key="8">
    <source>
        <dbReference type="ARBA" id="ARBA00023180"/>
    </source>
</evidence>
<comment type="similarity">
    <text evidence="2 10">Belongs to the GDNFR family.</text>
</comment>
<dbReference type="GO" id="GO:0043235">
    <property type="term" value="C:receptor complex"/>
    <property type="evidence" value="ECO:0007669"/>
    <property type="project" value="TreeGrafter"/>
</dbReference>
<keyword evidence="11" id="KW-1015">Disulfide bond</keyword>
<feature type="disulfide bond" evidence="11">
    <location>
        <begin position="38"/>
        <end position="44"/>
    </location>
</feature>
<evidence type="ECO:0000256" key="6">
    <source>
        <dbReference type="ARBA" id="ARBA00023136"/>
    </source>
</evidence>
<feature type="disulfide bond" evidence="11">
    <location>
        <begin position="269"/>
        <end position="287"/>
    </location>
</feature>
<keyword evidence="9" id="KW-0449">Lipoprotein</keyword>
<dbReference type="SUPFAM" id="SSF110035">
    <property type="entry name" value="GDNF receptor-like"/>
    <property type="match status" value="1"/>
</dbReference>
<dbReference type="InterPro" id="IPR003438">
    <property type="entry name" value="GDNF_rcpt"/>
</dbReference>
<reference evidence="14" key="2">
    <citation type="journal article" name="BMC Genomics">
        <title>Long-read sequencing and de novo genome assembly of marine medaka (Oryzias melastigma).</title>
        <authorList>
            <person name="Liang P."/>
            <person name="Saqib H.S.A."/>
            <person name="Ni X."/>
            <person name="Shen Y."/>
        </authorList>
    </citation>
    <scope>NUCLEOTIDE SEQUENCE</scope>
    <source>
        <strain evidence="14">Bigg-433</strain>
    </source>
</reference>
<evidence type="ECO:0000256" key="9">
    <source>
        <dbReference type="ARBA" id="ARBA00023288"/>
    </source>
</evidence>
<dbReference type="Pfam" id="PF02351">
    <property type="entry name" value="GDNF"/>
    <property type="match status" value="3"/>
</dbReference>
<reference evidence="15" key="1">
    <citation type="submission" date="2025-05" db="UniProtKB">
        <authorList>
            <consortium name="Ensembl"/>
        </authorList>
    </citation>
    <scope>IDENTIFICATION</scope>
</reference>
<feature type="disulfide bond" evidence="11">
    <location>
        <begin position="159"/>
        <end position="165"/>
    </location>
</feature>
<evidence type="ECO:0000256" key="7">
    <source>
        <dbReference type="ARBA" id="ARBA00023170"/>
    </source>
</evidence>
<evidence type="ECO:0000256" key="5">
    <source>
        <dbReference type="ARBA" id="ARBA00022729"/>
    </source>
</evidence>
<organism evidence="15 16">
    <name type="scientific">Oryzias melastigma</name>
    <name type="common">Marine medaka</name>
    <dbReference type="NCBI Taxonomy" id="30732"/>
    <lineage>
        <taxon>Eukaryota</taxon>
        <taxon>Metazoa</taxon>
        <taxon>Chordata</taxon>
        <taxon>Craniata</taxon>
        <taxon>Vertebrata</taxon>
        <taxon>Euteleostomi</taxon>
        <taxon>Actinopterygii</taxon>
        <taxon>Neopterygii</taxon>
        <taxon>Teleostei</taxon>
        <taxon>Neoteleostei</taxon>
        <taxon>Acanthomorphata</taxon>
        <taxon>Ovalentaria</taxon>
        <taxon>Atherinomorphae</taxon>
        <taxon>Beloniformes</taxon>
        <taxon>Adrianichthyidae</taxon>
        <taxon>Oryziinae</taxon>
        <taxon>Oryzias</taxon>
    </lineage>
</organism>
<keyword evidence="8 12" id="KW-0325">Glycoprotein</keyword>
<sequence length="467" mass="52214">MILTVLYALLPLFDASSAEEHLRAGPQRLDCVRASEQCLREQACSTRYRMMRQCVAGGKESNSSMVAVLEAKEECRSAIEALKQSPLYNCRCKRGMKKEKNCLRIYWGIYQTLQGNDFFEDSPYEAVNSRLSDIFHRTSVLGEPAVARENNCLNAAKDCNLNDMCKKYRSSYISTCTSRVSTTEVCNKRKCHKALRQFFDKVPAKHSYGMLFCSCPLNDLPACFERRRQTIVPVCSYEEKQKPNCLELQGSCKTNYICRSRLADFFVNCQPEPHSKSGCLKENYANCLLAYSGLIGTVMTPNYLRSPKISVSPFCDCSNSGNSKDECDKFTKFFTENICLLNAIQAFGNGTDVGVGRGMTPVQTTTAITTPYQRKRERIPNTIDNSINTDNGIYRFCGNLQAQKLKSNSSDGGVLCVDSQIDRPSTSNAILKDSATSRRPADLGSLLPPAVWLWYCSLTALSFPGDL</sequence>
<evidence type="ECO:0000256" key="12">
    <source>
        <dbReference type="PIRSR" id="PIRSR038071-2"/>
    </source>
</evidence>
<feature type="glycosylation site" description="N-linked (GlcNAc...) asparagine" evidence="12">
    <location>
        <position position="408"/>
    </location>
</feature>
<dbReference type="Gene3D" id="1.10.220.110">
    <property type="entry name" value="GDNF binding domain"/>
    <property type="match status" value="1"/>
</dbReference>
<evidence type="ECO:0000313" key="14">
    <source>
        <dbReference type="EMBL" id="KAF6731971.1"/>
    </source>
</evidence>
<evidence type="ECO:0000313" key="15">
    <source>
        <dbReference type="Ensembl" id="ENSOMEP00000032153.1"/>
    </source>
</evidence>
<dbReference type="PANTHER" id="PTHR10269:SF3">
    <property type="entry name" value="GDNF FAMILY RECEPTOR ALPHA-1"/>
    <property type="match status" value="1"/>
</dbReference>
<dbReference type="PANTHER" id="PTHR10269">
    <property type="entry name" value="GDNF RECEPTOR ALPHA"/>
    <property type="match status" value="1"/>
</dbReference>
<evidence type="ECO:0000256" key="4">
    <source>
        <dbReference type="ARBA" id="ARBA00022622"/>
    </source>
</evidence>
<dbReference type="GO" id="GO:0007399">
    <property type="term" value="P:nervous system development"/>
    <property type="evidence" value="ECO:0007669"/>
    <property type="project" value="TreeGrafter"/>
</dbReference>
<keyword evidence="5 10" id="KW-0732">Signal</keyword>
<feature type="domain" description="GDNF/GAS1" evidence="13">
    <location>
        <begin position="31"/>
        <end position="114"/>
    </location>
</feature>
<protein>
    <recommendedName>
        <fullName evidence="10">GDNF family receptor alpha-1</fullName>
        <shortName evidence="10">GDNF receptor alpha-1</shortName>
    </recommendedName>
</protein>
<proteinExistence type="inferred from homology"/>
<dbReference type="Ensembl" id="ENSOMET00000024081.1">
    <property type="protein sequence ID" value="ENSOMEP00000032153.1"/>
    <property type="gene ID" value="ENSOMEG00000017459.1"/>
</dbReference>
<dbReference type="Proteomes" id="UP000646548">
    <property type="component" value="Unassembled WGS sequence"/>
</dbReference>
<gene>
    <name evidence="14" type="ORF">FQA47_008025</name>
</gene>
<dbReference type="GO" id="GO:0007169">
    <property type="term" value="P:cell surface receptor protein tyrosine kinase signaling pathway"/>
    <property type="evidence" value="ECO:0007669"/>
    <property type="project" value="UniProtKB-ARBA"/>
</dbReference>
<dbReference type="Proteomes" id="UP000261560">
    <property type="component" value="Unplaced"/>
</dbReference>
<evidence type="ECO:0000256" key="2">
    <source>
        <dbReference type="ARBA" id="ARBA00005961"/>
    </source>
</evidence>
<keyword evidence="16" id="KW-1185">Reference proteome</keyword>
<evidence type="ECO:0000256" key="10">
    <source>
        <dbReference type="PIRNR" id="PIRNR038071"/>
    </source>
</evidence>
<dbReference type="InterPro" id="IPR017372">
    <property type="entry name" value="Glial_neurotroph_fac_rcpt_a1/2"/>
</dbReference>
<dbReference type="FunFam" id="1.10.220.110:FF:000001">
    <property type="entry name" value="GDNF family receptor alpha"/>
    <property type="match status" value="1"/>
</dbReference>
<comment type="function">
    <text evidence="10">Coreceptor for GDNF, a neurotrophic factor that enhances survival and morphological differentiation of dopaminergic neurons and increases their high-affinity dopamine uptake. GDNF-binding leads to autophosphorylation and activation of the RET receptor.</text>
</comment>
<feature type="disulfide bond" evidence="11">
    <location>
        <begin position="186"/>
        <end position="235"/>
    </location>
</feature>
<dbReference type="AlphaFoldDB" id="A0A3B3DPU8"/>
<dbReference type="SMART" id="SM00907">
    <property type="entry name" value="GDNF"/>
    <property type="match status" value="3"/>
</dbReference>
<dbReference type="InterPro" id="IPR016017">
    <property type="entry name" value="GDNF/GAS1"/>
</dbReference>
<feature type="disulfide bond" evidence="11">
    <location>
        <begin position="317"/>
        <end position="327"/>
    </location>
</feature>
<feature type="disulfide bond" evidence="11">
    <location>
        <begin position="245"/>
        <end position="315"/>
    </location>
</feature>
<feature type="disulfide bond" evidence="11">
    <location>
        <begin position="252"/>
        <end position="258"/>
    </location>
</feature>
<keyword evidence="3 10" id="KW-1003">Cell membrane</keyword>
<feature type="disulfide bond" evidence="11">
    <location>
        <begin position="176"/>
        <end position="191"/>
    </location>
</feature>
<dbReference type="PIRSF" id="PIRSF038071">
    <property type="entry name" value="GDNF_family_receptor_alpha"/>
    <property type="match status" value="1"/>
</dbReference>
<comment type="subcellular location">
    <subcellularLocation>
        <location evidence="1">Cell membrane</location>
        <topology evidence="1">Lipid-anchor</topology>
        <topology evidence="1">GPI-anchor</topology>
    </subcellularLocation>
</comment>
<dbReference type="GeneTree" id="ENSGT00940000155560"/>
<feature type="domain" description="GDNF/GAS1" evidence="13">
    <location>
        <begin position="245"/>
        <end position="339"/>
    </location>
</feature>
<dbReference type="GO" id="GO:0009897">
    <property type="term" value="C:external side of plasma membrane"/>
    <property type="evidence" value="ECO:0007669"/>
    <property type="project" value="TreeGrafter"/>
</dbReference>
<evidence type="ECO:0000256" key="1">
    <source>
        <dbReference type="ARBA" id="ARBA00004609"/>
    </source>
</evidence>
<accession>A0A3B3DPU8</accession>
<feature type="signal peptide" evidence="10">
    <location>
        <begin position="1"/>
        <end position="18"/>
    </location>
</feature>
<evidence type="ECO:0000313" key="16">
    <source>
        <dbReference type="Proteomes" id="UP000261560"/>
    </source>
</evidence>
<keyword evidence="7 10" id="KW-0675">Receptor</keyword>
<keyword evidence="4" id="KW-0336">GPI-anchor</keyword>
<feature type="glycosylation site" description="N-linked (GlcNAc...) asparagine" evidence="12">
    <location>
        <position position="349"/>
    </location>
</feature>
<evidence type="ECO:0000259" key="13">
    <source>
        <dbReference type="SMART" id="SM00907"/>
    </source>
</evidence>
<feature type="disulfide bond" evidence="11">
    <location>
        <begin position="215"/>
        <end position="223"/>
    </location>
</feature>
<feature type="domain" description="GDNF/GAS1" evidence="13">
    <location>
        <begin position="152"/>
        <end position="235"/>
    </location>
</feature>
<comment type="subunit">
    <text evidence="10">Interacts with GDNF ligand and RET: forms a 2:2:2 ternary complex composed of GDNF ligand, GFRA1 and RET receptor. Interacts with SORL1, either alone or in complex with GDNF. Interaction between SORL1 and GFRA1 leads to GFRA1 internalization, but not degradation.</text>
</comment>
<keyword evidence="6 10" id="KW-0472">Membrane</keyword>
<dbReference type="GO" id="GO:0038023">
    <property type="term" value="F:signaling receptor activity"/>
    <property type="evidence" value="ECO:0007669"/>
    <property type="project" value="UniProtKB-UniRule"/>
</dbReference>
<dbReference type="PRINTS" id="PR01316">
    <property type="entry name" value="GDNFRECEPTOR"/>
</dbReference>
<dbReference type="EMBL" id="WKFB01000201">
    <property type="protein sequence ID" value="KAF6731971.1"/>
    <property type="molecule type" value="Genomic_DNA"/>
</dbReference>
<feature type="chain" id="PRO_5044535756" description="GDNF family receptor alpha-1" evidence="10">
    <location>
        <begin position="19"/>
        <end position="467"/>
    </location>
</feature>
<feature type="disulfide bond" evidence="11">
    <location>
        <begin position="279"/>
        <end position="339"/>
    </location>
</feature>
<dbReference type="InterPro" id="IPR037193">
    <property type="entry name" value="GDNF_alpha"/>
</dbReference>
<name>A0A3B3DPU8_ORYME</name>